<dbReference type="SMART" id="SM00304">
    <property type="entry name" value="HAMP"/>
    <property type="match status" value="1"/>
</dbReference>
<dbReference type="InterPro" id="IPR029151">
    <property type="entry name" value="Sensor-like_sf"/>
</dbReference>
<reference evidence="14 15" key="1">
    <citation type="submission" date="2022-11" db="EMBL/GenBank/DDBJ databases">
        <title>Spartinivicinus poritis sp. nov., isolated from scleractinian coral Porites lutea.</title>
        <authorList>
            <person name="Zhang G."/>
            <person name="Cai L."/>
            <person name="Wei Q."/>
        </authorList>
    </citation>
    <scope>NUCLEOTIDE SEQUENCE [LARGE SCALE GENOMIC DNA]</scope>
    <source>
        <strain evidence="14 15">A2-2</strain>
    </source>
</reference>
<comment type="similarity">
    <text evidence="9">Belongs to the methyl-accepting chemotaxis (MCP) protein family.</text>
</comment>
<evidence type="ECO:0000256" key="6">
    <source>
        <dbReference type="ARBA" id="ARBA00022989"/>
    </source>
</evidence>
<evidence type="ECO:0000256" key="8">
    <source>
        <dbReference type="ARBA" id="ARBA00023224"/>
    </source>
</evidence>
<evidence type="ECO:0000256" key="7">
    <source>
        <dbReference type="ARBA" id="ARBA00023136"/>
    </source>
</evidence>
<protein>
    <submittedName>
        <fullName evidence="14">Methyl-accepting chemotaxis protein</fullName>
    </submittedName>
</protein>
<dbReference type="PANTHER" id="PTHR32089:SF39">
    <property type="entry name" value="METHYL-ACCEPTING CHEMOTAXIS PROTEIN HLYB"/>
    <property type="match status" value="1"/>
</dbReference>
<dbReference type="CDD" id="cd12913">
    <property type="entry name" value="PDC1_MCP_like"/>
    <property type="match status" value="1"/>
</dbReference>
<feature type="domain" description="Methyl-accepting transducer" evidence="12">
    <location>
        <begin position="355"/>
        <end position="591"/>
    </location>
</feature>
<evidence type="ECO:0000256" key="9">
    <source>
        <dbReference type="ARBA" id="ARBA00029447"/>
    </source>
</evidence>
<keyword evidence="5 11" id="KW-0812">Transmembrane</keyword>
<evidence type="ECO:0000256" key="1">
    <source>
        <dbReference type="ARBA" id="ARBA00004651"/>
    </source>
</evidence>
<dbReference type="PROSITE" id="PS50111">
    <property type="entry name" value="CHEMOTAXIS_TRANSDUC_2"/>
    <property type="match status" value="1"/>
</dbReference>
<dbReference type="PROSITE" id="PS50885">
    <property type="entry name" value="HAMP"/>
    <property type="match status" value="1"/>
</dbReference>
<dbReference type="Gene3D" id="3.30.450.20">
    <property type="entry name" value="PAS domain"/>
    <property type="match status" value="2"/>
</dbReference>
<dbReference type="InterPro" id="IPR003660">
    <property type="entry name" value="HAMP_dom"/>
</dbReference>
<keyword evidence="8 10" id="KW-0807">Transducer</keyword>
<dbReference type="RefSeq" id="WP_274690561.1">
    <property type="nucleotide sequence ID" value="NZ_JAPMOU010000031.1"/>
</dbReference>
<sequence>MKFTHKILVAASAVMVVAFAGFSGSQYVLIKNQTKSDLVNDLGQLVGLTANSISDWMNNKLQIVDSVAKRLDKPADDQTLRAIVDQAGWSSEFDSVYVGMEQDGKFVDNNDKPSAADYDPRKRPWYQLAKEKKVNTFTEPYVDANSQELFITAVSNVTQQGSFIGVSAGDIPLKSISDMINKEDFGGLGYAFLATREGKIIIHPKAEWVEKNIVDLYGGDTIDIKNKDLQQVTVEGMDALTMLVPISGIKTVDWYIGLVVDRDKAFETINQFMQSAVFFIIFGIVLIVLLLNFMMKVVLKPLDDISIAMGDVAAGEGDLTKRLKVSSKDELGQLAENFNLFIGRIHESIKNVAQASGALGELFQQVLSWTETSMNKSDEQAHRTTSIATAINQLGAAAHEIAQNAASASDRASEAKNTTIEGKTVMSQSIEIINQLSSNITSSSDHIQNLSANTENIGKILEVIKGISEQTNLLALNAAIEAARAGEAGRGFAVVADEVRGLAHRTQESAQEIHSMIEGLQSGAHTAVETMNKSQEYSKQSVDVVNEAGNMLNEVSAVIGEIDGMNQSVATATEEQTSVVGTLDQEITHINHLNQDSVECLQQTLQACKEVGRQSTELQQLVGSFKI</sequence>
<name>A0ABT5UCX6_9GAMM</name>
<evidence type="ECO:0000313" key="15">
    <source>
        <dbReference type="Proteomes" id="UP001528823"/>
    </source>
</evidence>
<dbReference type="EMBL" id="JAPMOU010000031">
    <property type="protein sequence ID" value="MDE1464231.1"/>
    <property type="molecule type" value="Genomic_DNA"/>
</dbReference>
<dbReference type="CDD" id="cd12912">
    <property type="entry name" value="PDC2_MCP_like"/>
    <property type="match status" value="1"/>
</dbReference>
<feature type="domain" description="HAMP" evidence="13">
    <location>
        <begin position="296"/>
        <end position="350"/>
    </location>
</feature>
<keyword evidence="4" id="KW-0145">Chemotaxis</keyword>
<dbReference type="Proteomes" id="UP001528823">
    <property type="component" value="Unassembled WGS sequence"/>
</dbReference>
<comment type="subcellular location">
    <subcellularLocation>
        <location evidence="1">Cell membrane</location>
        <topology evidence="1">Multi-pass membrane protein</topology>
    </subcellularLocation>
</comment>
<keyword evidence="7 11" id="KW-0472">Membrane</keyword>
<evidence type="ECO:0000256" key="3">
    <source>
        <dbReference type="ARBA" id="ARBA00022481"/>
    </source>
</evidence>
<keyword evidence="6 11" id="KW-1133">Transmembrane helix</keyword>
<evidence type="ECO:0000259" key="12">
    <source>
        <dbReference type="PROSITE" id="PS50111"/>
    </source>
</evidence>
<keyword evidence="3" id="KW-0488">Methylation</keyword>
<organism evidence="14 15">
    <name type="scientific">Spartinivicinus poritis</name>
    <dbReference type="NCBI Taxonomy" id="2994640"/>
    <lineage>
        <taxon>Bacteria</taxon>
        <taxon>Pseudomonadati</taxon>
        <taxon>Pseudomonadota</taxon>
        <taxon>Gammaproteobacteria</taxon>
        <taxon>Oceanospirillales</taxon>
        <taxon>Zooshikellaceae</taxon>
        <taxon>Spartinivicinus</taxon>
    </lineage>
</organism>
<evidence type="ECO:0000259" key="13">
    <source>
        <dbReference type="PROSITE" id="PS50885"/>
    </source>
</evidence>
<keyword evidence="2" id="KW-1003">Cell membrane</keyword>
<dbReference type="SUPFAM" id="SSF103190">
    <property type="entry name" value="Sensory domain-like"/>
    <property type="match status" value="1"/>
</dbReference>
<evidence type="ECO:0000256" key="4">
    <source>
        <dbReference type="ARBA" id="ARBA00022500"/>
    </source>
</evidence>
<evidence type="ECO:0000256" key="11">
    <source>
        <dbReference type="SAM" id="Phobius"/>
    </source>
</evidence>
<dbReference type="InterPro" id="IPR004090">
    <property type="entry name" value="Chemotax_Me-accpt_rcpt"/>
</dbReference>
<evidence type="ECO:0000256" key="5">
    <source>
        <dbReference type="ARBA" id="ARBA00022692"/>
    </source>
</evidence>
<dbReference type="Gene3D" id="1.10.287.950">
    <property type="entry name" value="Methyl-accepting chemotaxis protein"/>
    <property type="match status" value="1"/>
</dbReference>
<keyword evidence="15" id="KW-1185">Reference proteome</keyword>
<dbReference type="CDD" id="cd06225">
    <property type="entry name" value="HAMP"/>
    <property type="match status" value="1"/>
</dbReference>
<dbReference type="Pfam" id="PF02743">
    <property type="entry name" value="dCache_1"/>
    <property type="match status" value="1"/>
</dbReference>
<dbReference type="Pfam" id="PF00672">
    <property type="entry name" value="HAMP"/>
    <property type="match status" value="1"/>
</dbReference>
<evidence type="ECO:0000256" key="10">
    <source>
        <dbReference type="PROSITE-ProRule" id="PRU00284"/>
    </source>
</evidence>
<evidence type="ECO:0000256" key="2">
    <source>
        <dbReference type="ARBA" id="ARBA00022475"/>
    </source>
</evidence>
<proteinExistence type="inferred from homology"/>
<evidence type="ECO:0000313" key="14">
    <source>
        <dbReference type="EMBL" id="MDE1464231.1"/>
    </source>
</evidence>
<dbReference type="SUPFAM" id="SSF58104">
    <property type="entry name" value="Methyl-accepting chemotaxis protein (MCP) signaling domain"/>
    <property type="match status" value="1"/>
</dbReference>
<dbReference type="Pfam" id="PF00015">
    <property type="entry name" value="MCPsignal"/>
    <property type="match status" value="1"/>
</dbReference>
<gene>
    <name evidence="14" type="ORF">ORQ98_19925</name>
</gene>
<feature type="transmembrane region" description="Helical" evidence="11">
    <location>
        <begin position="272"/>
        <end position="293"/>
    </location>
</feature>
<dbReference type="CDD" id="cd11386">
    <property type="entry name" value="MCP_signal"/>
    <property type="match status" value="1"/>
</dbReference>
<dbReference type="InterPro" id="IPR033479">
    <property type="entry name" value="dCache_1"/>
</dbReference>
<dbReference type="SMART" id="SM00283">
    <property type="entry name" value="MA"/>
    <property type="match status" value="1"/>
</dbReference>
<dbReference type="InterPro" id="IPR004089">
    <property type="entry name" value="MCPsignal_dom"/>
</dbReference>
<comment type="caution">
    <text evidence="14">The sequence shown here is derived from an EMBL/GenBank/DDBJ whole genome shotgun (WGS) entry which is preliminary data.</text>
</comment>
<accession>A0ABT5UCX6</accession>
<dbReference type="PRINTS" id="PR00260">
    <property type="entry name" value="CHEMTRNSDUCR"/>
</dbReference>
<dbReference type="PANTHER" id="PTHR32089">
    <property type="entry name" value="METHYL-ACCEPTING CHEMOTAXIS PROTEIN MCPB"/>
    <property type="match status" value="1"/>
</dbReference>